<feature type="region of interest" description="Disordered" evidence="2">
    <location>
        <begin position="1"/>
        <end position="45"/>
    </location>
</feature>
<keyword evidence="3" id="KW-1133">Transmembrane helix</keyword>
<dbReference type="PANTHER" id="PTHR33392:SF6">
    <property type="entry name" value="POLYISOPRENYL-TEICHOIC ACID--PEPTIDOGLYCAN TEICHOIC ACID TRANSFERASE TAGU"/>
    <property type="match status" value="1"/>
</dbReference>
<feature type="transmembrane region" description="Helical" evidence="3">
    <location>
        <begin position="47"/>
        <end position="70"/>
    </location>
</feature>
<evidence type="ECO:0000259" key="4">
    <source>
        <dbReference type="Pfam" id="PF03816"/>
    </source>
</evidence>
<evidence type="ECO:0000313" key="5">
    <source>
        <dbReference type="EMBL" id="GIF88730.1"/>
    </source>
</evidence>
<evidence type="ECO:0000256" key="2">
    <source>
        <dbReference type="SAM" id="MobiDB-lite"/>
    </source>
</evidence>
<keyword evidence="3" id="KW-0472">Membrane</keyword>
<dbReference type="InterPro" id="IPR004474">
    <property type="entry name" value="LytR_CpsA_psr"/>
</dbReference>
<dbReference type="RefSeq" id="WP_191838479.1">
    <property type="nucleotide sequence ID" value="NZ_BAAALB010000005.1"/>
</dbReference>
<keyword evidence="3" id="KW-0812">Transmembrane</keyword>
<dbReference type="Pfam" id="PF03816">
    <property type="entry name" value="LytR_cpsA_psr"/>
    <property type="match status" value="1"/>
</dbReference>
<comment type="similarity">
    <text evidence="1">Belongs to the LytR/CpsA/Psr (LCP) family.</text>
</comment>
<reference evidence="5 6" key="1">
    <citation type="submission" date="2021-01" db="EMBL/GenBank/DDBJ databases">
        <title>Whole genome shotgun sequence of Catellatospora chokoriensis NBRC 107358.</title>
        <authorList>
            <person name="Komaki H."/>
            <person name="Tamura T."/>
        </authorList>
    </citation>
    <scope>NUCLEOTIDE SEQUENCE [LARGE SCALE GENOMIC DNA]</scope>
    <source>
        <strain evidence="5 6">NBRC 107358</strain>
    </source>
</reference>
<keyword evidence="6" id="KW-1185">Reference proteome</keyword>
<feature type="domain" description="Cell envelope-related transcriptional attenuator" evidence="4">
    <location>
        <begin position="129"/>
        <end position="309"/>
    </location>
</feature>
<dbReference type="EMBL" id="BONG01000010">
    <property type="protein sequence ID" value="GIF88730.1"/>
    <property type="molecule type" value="Genomic_DNA"/>
</dbReference>
<organism evidence="5 6">
    <name type="scientific">Catellatospora chokoriensis</name>
    <dbReference type="NCBI Taxonomy" id="310353"/>
    <lineage>
        <taxon>Bacteria</taxon>
        <taxon>Bacillati</taxon>
        <taxon>Actinomycetota</taxon>
        <taxon>Actinomycetes</taxon>
        <taxon>Micromonosporales</taxon>
        <taxon>Micromonosporaceae</taxon>
        <taxon>Catellatospora</taxon>
    </lineage>
</organism>
<protein>
    <recommendedName>
        <fullName evidence="4">Cell envelope-related transcriptional attenuator domain-containing protein</fullName>
    </recommendedName>
</protein>
<dbReference type="PANTHER" id="PTHR33392">
    <property type="entry name" value="POLYISOPRENYL-TEICHOIC ACID--PEPTIDOGLYCAN TEICHOIC ACID TRANSFERASE TAGU"/>
    <property type="match status" value="1"/>
</dbReference>
<sequence>MATSTLDTDEQHGTTPLQDPEQAPEQGDADPPAAETPEREKRRRAPLAAKLAITFGALLMMTSGTAIIGVKSVVGNLESSIQVSRSDDLVDPEASAEPAAPTGKAFVGAFNILLLGIDTREGQEATNARSDTILILHVSQNHDQAYLMSVPRDTDVPGTDQRINGAFTNGLGSKGDWRGGLKSAAKAISKLTGGMTFEAAAVIDFGGFKTFIDALGTVPMCVEAPTKSIHHFVVKGQPRYIGGIANDHEADSYARRTGNPRFLHQPGCSEMAGWQALDYARQRYLPDDSGDYGRQRHQQQLIKAMAKKAGSVGVLTDFGKVNELISAVGKSMLLSLPQGMGVTDFLFTMKDLAGTDLVLLKTNAGTYESVMVNGEYQGEGLDKTTKDMFRAAKNDKLGNFVFLHPEVVNNEK</sequence>
<comment type="caution">
    <text evidence="5">The sequence shown here is derived from an EMBL/GenBank/DDBJ whole genome shotgun (WGS) entry which is preliminary data.</text>
</comment>
<dbReference type="Proteomes" id="UP000619293">
    <property type="component" value="Unassembled WGS sequence"/>
</dbReference>
<evidence type="ECO:0000256" key="3">
    <source>
        <dbReference type="SAM" id="Phobius"/>
    </source>
</evidence>
<gene>
    <name evidence="5" type="ORF">Cch02nite_21740</name>
</gene>
<evidence type="ECO:0000256" key="1">
    <source>
        <dbReference type="ARBA" id="ARBA00006068"/>
    </source>
</evidence>
<dbReference type="InterPro" id="IPR050922">
    <property type="entry name" value="LytR/CpsA/Psr_CW_biosynth"/>
</dbReference>
<accession>A0A8J3NS19</accession>
<dbReference type="AlphaFoldDB" id="A0A8J3NS19"/>
<dbReference type="Gene3D" id="3.40.630.190">
    <property type="entry name" value="LCP protein"/>
    <property type="match status" value="1"/>
</dbReference>
<evidence type="ECO:0000313" key="6">
    <source>
        <dbReference type="Proteomes" id="UP000619293"/>
    </source>
</evidence>
<name>A0A8J3NS19_9ACTN</name>
<proteinExistence type="inferred from homology"/>